<accession>A0AAE3YLG1</accession>
<name>A0AAE3YLG1_9ACTN</name>
<protein>
    <submittedName>
        <fullName evidence="1">Uncharacterized protein</fullName>
    </submittedName>
</protein>
<sequence length="167" mass="17825">MGGCPAADDDQRGPRQASEGHVWYCAVPVALVQRAHRAYLHAADAVLAARHPHQDPADPVTARVTADIYLALPDSERDAITHTVASRLGDDWLGPRHSNADTLITAPAYAAHLHTALVERCHLLSGPGPVPLPVPTAPVVAPRAARQIQVAVPMEHQQPQAGVHLTY</sequence>
<dbReference type="AlphaFoldDB" id="A0AAE3YLG1"/>
<dbReference type="Proteomes" id="UP001183643">
    <property type="component" value="Unassembled WGS sequence"/>
</dbReference>
<evidence type="ECO:0000313" key="1">
    <source>
        <dbReference type="EMBL" id="MDR7276008.1"/>
    </source>
</evidence>
<comment type="caution">
    <text evidence="1">The sequence shown here is derived from an EMBL/GenBank/DDBJ whole genome shotgun (WGS) entry which is preliminary data.</text>
</comment>
<gene>
    <name evidence="1" type="ORF">J2S41_002786</name>
</gene>
<keyword evidence="2" id="KW-1185">Reference proteome</keyword>
<dbReference type="EMBL" id="JAVDYB010000001">
    <property type="protein sequence ID" value="MDR7276008.1"/>
    <property type="molecule type" value="Genomic_DNA"/>
</dbReference>
<organism evidence="1 2">
    <name type="scientific">Catenuloplanes atrovinosus</name>
    <dbReference type="NCBI Taxonomy" id="137266"/>
    <lineage>
        <taxon>Bacteria</taxon>
        <taxon>Bacillati</taxon>
        <taxon>Actinomycetota</taxon>
        <taxon>Actinomycetes</taxon>
        <taxon>Micromonosporales</taxon>
        <taxon>Micromonosporaceae</taxon>
        <taxon>Catenuloplanes</taxon>
    </lineage>
</organism>
<dbReference type="RefSeq" id="WP_310367719.1">
    <property type="nucleotide sequence ID" value="NZ_JAVDYB010000001.1"/>
</dbReference>
<reference evidence="1" key="1">
    <citation type="submission" date="2023-07" db="EMBL/GenBank/DDBJ databases">
        <title>Sequencing the genomes of 1000 actinobacteria strains.</title>
        <authorList>
            <person name="Klenk H.-P."/>
        </authorList>
    </citation>
    <scope>NUCLEOTIDE SEQUENCE</scope>
    <source>
        <strain evidence="1">DSM 44707</strain>
    </source>
</reference>
<proteinExistence type="predicted"/>
<evidence type="ECO:0000313" key="2">
    <source>
        <dbReference type="Proteomes" id="UP001183643"/>
    </source>
</evidence>